<dbReference type="InterPro" id="IPR050229">
    <property type="entry name" value="GlpE_sulfurtransferase"/>
</dbReference>
<proteinExistence type="predicted"/>
<gene>
    <name evidence="4" type="ORF">CRV07_02080</name>
</gene>
<dbReference type="AlphaFoldDB" id="A0A4Q1ASF5"/>
<dbReference type="PANTHER" id="PTHR43031:SF1">
    <property type="entry name" value="PYRIDINE NUCLEOTIDE-DISULPHIDE OXIDOREDUCTASE"/>
    <property type="match status" value="1"/>
</dbReference>
<feature type="chain" id="PRO_5020723160" evidence="2">
    <location>
        <begin position="33"/>
        <end position="406"/>
    </location>
</feature>
<evidence type="ECO:0000256" key="1">
    <source>
        <dbReference type="SAM" id="MobiDB-lite"/>
    </source>
</evidence>
<feature type="signal peptide" evidence="2">
    <location>
        <begin position="1"/>
        <end position="32"/>
    </location>
</feature>
<feature type="domain" description="Rhodanese" evidence="3">
    <location>
        <begin position="72"/>
        <end position="165"/>
    </location>
</feature>
<dbReference type="SMART" id="SM00450">
    <property type="entry name" value="RHOD"/>
    <property type="match status" value="3"/>
</dbReference>
<dbReference type="Proteomes" id="UP000289758">
    <property type="component" value="Unassembled WGS sequence"/>
</dbReference>
<comment type="caution">
    <text evidence="4">The sequence shown here is derived from an EMBL/GenBank/DDBJ whole genome shotgun (WGS) entry which is preliminary data.</text>
</comment>
<name>A0A4Q1ASF5_9BACT</name>
<protein>
    <submittedName>
        <fullName evidence="4">Sulfurtransferase</fullName>
    </submittedName>
</protein>
<evidence type="ECO:0000313" key="4">
    <source>
        <dbReference type="EMBL" id="RXK08614.1"/>
    </source>
</evidence>
<dbReference type="InterPro" id="IPR001763">
    <property type="entry name" value="Rhodanese-like_dom"/>
</dbReference>
<dbReference type="GO" id="GO:0016740">
    <property type="term" value="F:transferase activity"/>
    <property type="evidence" value="ECO:0007669"/>
    <property type="project" value="UniProtKB-KW"/>
</dbReference>
<dbReference type="Gene3D" id="3.40.250.10">
    <property type="entry name" value="Rhodanese-like domain"/>
    <property type="match status" value="3"/>
</dbReference>
<keyword evidence="2" id="KW-0732">Signal</keyword>
<dbReference type="InterPro" id="IPR036873">
    <property type="entry name" value="Rhodanese-like_dom_sf"/>
</dbReference>
<dbReference type="SUPFAM" id="SSF52821">
    <property type="entry name" value="Rhodanese/Cell cycle control phosphatase"/>
    <property type="match status" value="3"/>
</dbReference>
<dbReference type="CDD" id="cd00158">
    <property type="entry name" value="RHOD"/>
    <property type="match status" value="3"/>
</dbReference>
<organism evidence="4 5">
    <name type="scientific">Halarcobacter ebronensis</name>
    <dbReference type="NCBI Taxonomy" id="1462615"/>
    <lineage>
        <taxon>Bacteria</taxon>
        <taxon>Pseudomonadati</taxon>
        <taxon>Campylobacterota</taxon>
        <taxon>Epsilonproteobacteria</taxon>
        <taxon>Campylobacterales</taxon>
        <taxon>Arcobacteraceae</taxon>
        <taxon>Halarcobacter</taxon>
    </lineage>
</organism>
<dbReference type="Pfam" id="PF00581">
    <property type="entry name" value="Rhodanese"/>
    <property type="match status" value="3"/>
</dbReference>
<sequence>MIMINRKGLAMKLSLITKSLFAVTLLSTLMLANEPANLSKPTEKVQSLIDKYKLEVVDYNYVKGKIGKGTRDSAKVVLIDARPDKKYISGTIPSSLNIPDTEYEKYVGQLKDTPKNKEILVYCGGWACAKSPKVAGLLKKDGFTKVKLYQAGEPEWGQKSYLEVGTEVVKSALSKNAAVIIDARPYAKYMQETIPGSISIPDTELEQLKGRFPVNHMEKIITFCGGYKCAKSHVVAKKLISMGYKNVTVYAAGLPAWKEAGLSTTKSSETAKNDKKENKPEFSKNGAKLGSDEGSIDGEWLYSFIKEDKVPSFIQIVDVTSPEEFNKGHIKGAINITAENYSAKEFISKLPKNKTIVFNCTQGGRSIDAWNKLKKAGYDISEVFYFDANIDCKGNDCKIKVNEPLE</sequence>
<evidence type="ECO:0000256" key="2">
    <source>
        <dbReference type="SAM" id="SignalP"/>
    </source>
</evidence>
<dbReference type="EMBL" id="PDKK01000001">
    <property type="protein sequence ID" value="RXK08614.1"/>
    <property type="molecule type" value="Genomic_DNA"/>
</dbReference>
<feature type="compositionally biased region" description="Basic and acidic residues" evidence="1">
    <location>
        <begin position="269"/>
        <end position="282"/>
    </location>
</feature>
<keyword evidence="4" id="KW-0808">Transferase</keyword>
<feature type="region of interest" description="Disordered" evidence="1">
    <location>
        <begin position="265"/>
        <end position="290"/>
    </location>
</feature>
<accession>A0A4Q1ASF5</accession>
<dbReference type="PROSITE" id="PS50206">
    <property type="entry name" value="RHODANESE_3"/>
    <property type="match status" value="3"/>
</dbReference>
<feature type="domain" description="Rhodanese" evidence="3">
    <location>
        <begin position="174"/>
        <end position="266"/>
    </location>
</feature>
<keyword evidence="5" id="KW-1185">Reference proteome</keyword>
<dbReference type="PANTHER" id="PTHR43031">
    <property type="entry name" value="FAD-DEPENDENT OXIDOREDUCTASE"/>
    <property type="match status" value="1"/>
</dbReference>
<feature type="domain" description="Rhodanese" evidence="3">
    <location>
        <begin position="314"/>
        <end position="398"/>
    </location>
</feature>
<evidence type="ECO:0000313" key="5">
    <source>
        <dbReference type="Proteomes" id="UP000289758"/>
    </source>
</evidence>
<reference evidence="4 5" key="1">
    <citation type="submission" date="2017-10" db="EMBL/GenBank/DDBJ databases">
        <title>Genomics of the genus Arcobacter.</title>
        <authorList>
            <person name="Perez-Cataluna A."/>
            <person name="Figueras M.J."/>
        </authorList>
    </citation>
    <scope>NUCLEOTIDE SEQUENCE [LARGE SCALE GENOMIC DNA]</scope>
    <source>
        <strain evidence="4 5">CECT 8441</strain>
    </source>
</reference>
<evidence type="ECO:0000259" key="3">
    <source>
        <dbReference type="PROSITE" id="PS50206"/>
    </source>
</evidence>